<protein>
    <submittedName>
        <fullName evidence="2">Uncharacterized protein</fullName>
    </submittedName>
</protein>
<accession>A0A3L6RVK7</accession>
<evidence type="ECO:0000313" key="3">
    <source>
        <dbReference type="Proteomes" id="UP000275267"/>
    </source>
</evidence>
<gene>
    <name evidence="2" type="ORF">C2845_PM11G04650</name>
</gene>
<proteinExistence type="predicted"/>
<sequence>MLPSSMTSGPGCRRPVQPRFGLHGSWRRRPEARGSAQDQNARWGFYHQSPSSGSSDAGELKMGGRKRAAPPKTPDPIAPRGFCHQPPSSGSSDAGEVKMGGRKRAAPPKTPGPIAHRGFHHRSPALGLSDADGSS</sequence>
<organism evidence="2 3">
    <name type="scientific">Panicum miliaceum</name>
    <name type="common">Proso millet</name>
    <name type="synonym">Broomcorn millet</name>
    <dbReference type="NCBI Taxonomy" id="4540"/>
    <lineage>
        <taxon>Eukaryota</taxon>
        <taxon>Viridiplantae</taxon>
        <taxon>Streptophyta</taxon>
        <taxon>Embryophyta</taxon>
        <taxon>Tracheophyta</taxon>
        <taxon>Spermatophyta</taxon>
        <taxon>Magnoliopsida</taxon>
        <taxon>Liliopsida</taxon>
        <taxon>Poales</taxon>
        <taxon>Poaceae</taxon>
        <taxon>PACMAD clade</taxon>
        <taxon>Panicoideae</taxon>
        <taxon>Panicodae</taxon>
        <taxon>Paniceae</taxon>
        <taxon>Panicinae</taxon>
        <taxon>Panicum</taxon>
        <taxon>Panicum sect. Panicum</taxon>
    </lineage>
</organism>
<reference evidence="3" key="1">
    <citation type="journal article" date="2019" name="Nat. Commun.">
        <title>The genome of broomcorn millet.</title>
        <authorList>
            <person name="Zou C."/>
            <person name="Miki D."/>
            <person name="Li D."/>
            <person name="Tang Q."/>
            <person name="Xiao L."/>
            <person name="Rajput S."/>
            <person name="Deng P."/>
            <person name="Jia W."/>
            <person name="Huang R."/>
            <person name="Zhang M."/>
            <person name="Sun Y."/>
            <person name="Hu J."/>
            <person name="Fu X."/>
            <person name="Schnable P.S."/>
            <person name="Li F."/>
            <person name="Zhang H."/>
            <person name="Feng B."/>
            <person name="Zhu X."/>
            <person name="Liu R."/>
            <person name="Schnable J.C."/>
            <person name="Zhu J.-K."/>
            <person name="Zhang H."/>
        </authorList>
    </citation>
    <scope>NUCLEOTIDE SEQUENCE [LARGE SCALE GENOMIC DNA]</scope>
</reference>
<dbReference type="EMBL" id="PQIB02000007">
    <property type="protein sequence ID" value="RLN09123.1"/>
    <property type="molecule type" value="Genomic_DNA"/>
</dbReference>
<keyword evidence="3" id="KW-1185">Reference proteome</keyword>
<dbReference type="AlphaFoldDB" id="A0A3L6RVK7"/>
<name>A0A3L6RVK7_PANMI</name>
<evidence type="ECO:0000313" key="2">
    <source>
        <dbReference type="EMBL" id="RLN09123.1"/>
    </source>
</evidence>
<evidence type="ECO:0000256" key="1">
    <source>
        <dbReference type="SAM" id="MobiDB-lite"/>
    </source>
</evidence>
<feature type="region of interest" description="Disordered" evidence="1">
    <location>
        <begin position="1"/>
        <end position="135"/>
    </location>
</feature>
<comment type="caution">
    <text evidence="2">The sequence shown here is derived from an EMBL/GenBank/DDBJ whole genome shotgun (WGS) entry which is preliminary data.</text>
</comment>
<dbReference type="Proteomes" id="UP000275267">
    <property type="component" value="Unassembled WGS sequence"/>
</dbReference>